<proteinExistence type="predicted"/>
<sequence>MLIPLGGRLPENSFSCLKFGAKGKSMPDYIVVKDGSPTDARYQLPPSLEEEYDEILEDIYFGRPVVHKLKEFMLDHPAYPQAGNMLAAVYLSSGKLPQAWEVNEKLLDRFPDYPSAVLFKAKFLLDADRLEELEAFVDLQKDFGEQFPGRHRVEFSELAEYESVAIEWLLANAENSLAFSRINTILRMMEDFKTELPFCDRIFDAIDAFLPEEEMLPESRVILENLARCQLGLPLRPPFHHPEINLLYQQLEEKDIPALMALLNLPRKTLLIDLRAAIRDGIRNFQFFHHYYENEEIDLVILGFLLLAALREPGDLKEWLQFLDSEEELVDGWLGDWLGQLMFVVGWQLGRDDLPQMAAALRRSYRFDWASPNLVNSLLLVILHEPDKEKEVLDIWEDTLHWIIRDNAKGADISPYLADTILEYACALDMERFRPLLDQAYARGDIDKDFYGSKEVFLRDTRDRSELMQGFEFTTSVQSLEQWLQHIIKGFN</sequence>
<dbReference type="SUPFAM" id="SSF48452">
    <property type="entry name" value="TPR-like"/>
    <property type="match status" value="1"/>
</dbReference>
<accession>A0ABR7MDF8</accession>
<evidence type="ECO:0000313" key="2">
    <source>
        <dbReference type="Proteomes" id="UP000765802"/>
    </source>
</evidence>
<dbReference type="Proteomes" id="UP000765802">
    <property type="component" value="Unassembled WGS sequence"/>
</dbReference>
<comment type="caution">
    <text evidence="1">The sequence shown here is derived from an EMBL/GenBank/DDBJ whole genome shotgun (WGS) entry which is preliminary data.</text>
</comment>
<gene>
    <name evidence="1" type="ORF">BC349_16615</name>
</gene>
<evidence type="ECO:0000313" key="1">
    <source>
        <dbReference type="EMBL" id="MBC6492681.1"/>
    </source>
</evidence>
<evidence type="ECO:0008006" key="3">
    <source>
        <dbReference type="Google" id="ProtNLM"/>
    </source>
</evidence>
<keyword evidence="2" id="KW-1185">Reference proteome</keyword>
<protein>
    <recommendedName>
        <fullName evidence="3">Tetratricopeptide repeat protein</fullName>
    </recommendedName>
</protein>
<name>A0ABR7MDF8_9BACT</name>
<dbReference type="InterPro" id="IPR011990">
    <property type="entry name" value="TPR-like_helical_dom_sf"/>
</dbReference>
<dbReference type="EMBL" id="MBUA01000029">
    <property type="protein sequence ID" value="MBC6492681.1"/>
    <property type="molecule type" value="Genomic_DNA"/>
</dbReference>
<dbReference type="Gene3D" id="1.25.40.10">
    <property type="entry name" value="Tetratricopeptide repeat domain"/>
    <property type="match status" value="1"/>
</dbReference>
<reference evidence="1 2" key="1">
    <citation type="submission" date="2016-07" db="EMBL/GenBank/DDBJ databases">
        <title>Genome analysis of Flavihumibacter stibioxidans YS-17.</title>
        <authorList>
            <person name="Shi K."/>
            <person name="Han Y."/>
            <person name="Wang G."/>
        </authorList>
    </citation>
    <scope>NUCLEOTIDE SEQUENCE [LARGE SCALE GENOMIC DNA]</scope>
    <source>
        <strain evidence="1 2">YS-17</strain>
    </source>
</reference>
<organism evidence="1 2">
    <name type="scientific">Flavihumibacter stibioxidans</name>
    <dbReference type="NCBI Taxonomy" id="1834163"/>
    <lineage>
        <taxon>Bacteria</taxon>
        <taxon>Pseudomonadati</taxon>
        <taxon>Bacteroidota</taxon>
        <taxon>Chitinophagia</taxon>
        <taxon>Chitinophagales</taxon>
        <taxon>Chitinophagaceae</taxon>
        <taxon>Flavihumibacter</taxon>
    </lineage>
</organism>